<evidence type="ECO:0000256" key="5">
    <source>
        <dbReference type="ARBA" id="ARBA00023136"/>
    </source>
</evidence>
<feature type="transmembrane region" description="Helical" evidence="6">
    <location>
        <begin position="326"/>
        <end position="351"/>
    </location>
</feature>
<evidence type="ECO:0000313" key="7">
    <source>
        <dbReference type="EMBL" id="MFC3607953.1"/>
    </source>
</evidence>
<protein>
    <submittedName>
        <fullName evidence="7">Lipopolysaccharide biosynthesis protein</fullName>
    </submittedName>
</protein>
<feature type="transmembrane region" description="Helical" evidence="6">
    <location>
        <begin position="136"/>
        <end position="156"/>
    </location>
</feature>
<dbReference type="PANTHER" id="PTHR30250">
    <property type="entry name" value="PST FAMILY PREDICTED COLANIC ACID TRANSPORTER"/>
    <property type="match status" value="1"/>
</dbReference>
<dbReference type="EMBL" id="JBHRXZ010000022">
    <property type="protein sequence ID" value="MFC3607953.1"/>
    <property type="molecule type" value="Genomic_DNA"/>
</dbReference>
<comment type="caution">
    <text evidence="7">The sequence shown here is derived from an EMBL/GenBank/DDBJ whole genome shotgun (WGS) entry which is preliminary data.</text>
</comment>
<evidence type="ECO:0000256" key="3">
    <source>
        <dbReference type="ARBA" id="ARBA00022692"/>
    </source>
</evidence>
<feature type="transmembrane region" description="Helical" evidence="6">
    <location>
        <begin position="417"/>
        <end position="439"/>
    </location>
</feature>
<gene>
    <name evidence="7" type="ORF">ACFOMF_09215</name>
</gene>
<dbReference type="InterPro" id="IPR050833">
    <property type="entry name" value="Poly_Biosynth_Transport"/>
</dbReference>
<keyword evidence="5 6" id="KW-0472">Membrane</keyword>
<feature type="transmembrane region" description="Helical" evidence="6">
    <location>
        <begin position="104"/>
        <end position="124"/>
    </location>
</feature>
<dbReference type="Pfam" id="PF13440">
    <property type="entry name" value="Polysacc_synt_3"/>
    <property type="match status" value="1"/>
</dbReference>
<keyword evidence="8" id="KW-1185">Reference proteome</keyword>
<comment type="subcellular location">
    <subcellularLocation>
        <location evidence="1">Cell membrane</location>
        <topology evidence="1">Multi-pass membrane protein</topology>
    </subcellularLocation>
</comment>
<proteinExistence type="predicted"/>
<evidence type="ECO:0000256" key="4">
    <source>
        <dbReference type="ARBA" id="ARBA00022989"/>
    </source>
</evidence>
<organism evidence="7 8">
    <name type="scientific">Stutzerimonas tarimensis</name>
    <dbReference type="NCBI Taxonomy" id="1507735"/>
    <lineage>
        <taxon>Bacteria</taxon>
        <taxon>Pseudomonadati</taxon>
        <taxon>Pseudomonadota</taxon>
        <taxon>Gammaproteobacteria</taxon>
        <taxon>Pseudomonadales</taxon>
        <taxon>Pseudomonadaceae</taxon>
        <taxon>Stutzerimonas</taxon>
    </lineage>
</organism>
<feature type="transmembrane region" description="Helical" evidence="6">
    <location>
        <begin position="63"/>
        <end position="83"/>
    </location>
</feature>
<evidence type="ECO:0000256" key="2">
    <source>
        <dbReference type="ARBA" id="ARBA00022475"/>
    </source>
</evidence>
<dbReference type="RefSeq" id="WP_386364068.1">
    <property type="nucleotide sequence ID" value="NZ_JBHRXZ010000022.1"/>
</dbReference>
<keyword evidence="4 6" id="KW-1133">Transmembrane helix</keyword>
<dbReference type="Proteomes" id="UP001595630">
    <property type="component" value="Unassembled WGS sequence"/>
</dbReference>
<feature type="transmembrane region" description="Helical" evidence="6">
    <location>
        <begin position="30"/>
        <end position="51"/>
    </location>
</feature>
<evidence type="ECO:0000256" key="6">
    <source>
        <dbReference type="SAM" id="Phobius"/>
    </source>
</evidence>
<evidence type="ECO:0000313" key="8">
    <source>
        <dbReference type="Proteomes" id="UP001595630"/>
    </source>
</evidence>
<sequence>MGSIDQADRESPFTRGRLFTTVREGLQSKLFRNIVTLATGTAGAQAITMAFMPIITRLYGPEAYGVVGTFIGLTMVLIPLAALSYPTAIALPKRDGDARSLGRLSLIIAAGLSSLVALVLLAFGDEIAATLSIELVAPYMLLLPVVMFAGAALEVLQKWLYRTGHFRLTARMAVMHSFLFNGGRALGGLVSASATMLVITTALGQALHTLLLALGMRRTQGAGGGQGDDHAPSATDRELARRYRDFPIFRAPQTLINAASAHMPTLVLAASFGPAAAGFFALCRQAVGMPTTLIGKSVADVYYPRLARAIQVHEPITGLLLKGTGALLLVGLLPFGLVIIAGPALFSWVFGPEWVVAGEFARWLAVAELAVLVSRPSTVAVPALGLQAHSLVFEIISASLRVAALLVGALVLKEALYAVIAYAFANILIYLSLIIWMQIAARRWYARHKGQPYETSDL</sequence>
<name>A0ABV7T632_9GAMM</name>
<feature type="transmembrane region" description="Helical" evidence="6">
    <location>
        <begin position="192"/>
        <end position="214"/>
    </location>
</feature>
<keyword evidence="2" id="KW-1003">Cell membrane</keyword>
<reference evidence="8" key="1">
    <citation type="journal article" date="2019" name="Int. J. Syst. Evol. Microbiol.">
        <title>The Global Catalogue of Microorganisms (GCM) 10K type strain sequencing project: providing services to taxonomists for standard genome sequencing and annotation.</title>
        <authorList>
            <consortium name="The Broad Institute Genomics Platform"/>
            <consortium name="The Broad Institute Genome Sequencing Center for Infectious Disease"/>
            <person name="Wu L."/>
            <person name="Ma J."/>
        </authorList>
    </citation>
    <scope>NUCLEOTIDE SEQUENCE [LARGE SCALE GENOMIC DNA]</scope>
    <source>
        <strain evidence="8">KCTC 42447</strain>
    </source>
</reference>
<dbReference type="PANTHER" id="PTHR30250:SF28">
    <property type="entry name" value="POLYSACCHARIDE BIOSYNTHESIS PROTEIN"/>
    <property type="match status" value="1"/>
</dbReference>
<evidence type="ECO:0000256" key="1">
    <source>
        <dbReference type="ARBA" id="ARBA00004651"/>
    </source>
</evidence>
<accession>A0ABV7T632</accession>
<keyword evidence="3 6" id="KW-0812">Transmembrane</keyword>